<dbReference type="Proteomes" id="UP000294927">
    <property type="component" value="Unassembled WGS sequence"/>
</dbReference>
<protein>
    <recommendedName>
        <fullName evidence="4">Transcriptional regulator with AbiEi antitoxin domain of type IV toxin-antitoxin system</fullName>
    </recommendedName>
</protein>
<comment type="caution">
    <text evidence="2">The sequence shown here is derived from an EMBL/GenBank/DDBJ whole genome shotgun (WGS) entry which is preliminary data.</text>
</comment>
<evidence type="ECO:0000256" key="1">
    <source>
        <dbReference type="SAM" id="MobiDB-lite"/>
    </source>
</evidence>
<name>A0A4R7VVV5_9PSEU</name>
<dbReference type="RefSeq" id="WP_133903128.1">
    <property type="nucleotide sequence ID" value="NZ_SOCP01000004.1"/>
</dbReference>
<gene>
    <name evidence="2" type="ORF">CLV71_104629</name>
</gene>
<accession>A0A4R7VVV5</accession>
<sequence length="333" mass="36473">MTNDRALLNIDAIPSVFDHLVAPVRELHALGISTHAIYERCRPGGPWQRIEPNLVLLTDVPPNRTQRIHAALKVAGEGAVLTGVDALKLHGMSGCRLESGIHILIPARCRQPGLVDGAFFDRTRQLPEPLHIKGFPVAPLPRATVDTVRRTQRGDLVEDVLAETIYKGKVTPATLRDELDRVGGAGLTLPRRKLAEIDDKVRSMAQGWAKRLVQQAGLPTPKWRVPIVSPNGTHVATADAWWEDVALAWEVDSYAFDLSPTDATAALTRAARLTASGVLVVHTTPSQLKEEPAKVADLLRGAYEKAKARPRPEVRARCQKKPKPRPTPPRQPA</sequence>
<dbReference type="AlphaFoldDB" id="A0A4R7VVV5"/>
<reference evidence="2 3" key="1">
    <citation type="submission" date="2019-03" db="EMBL/GenBank/DDBJ databases">
        <title>Genomic Encyclopedia of Archaeal and Bacterial Type Strains, Phase II (KMG-II): from individual species to whole genera.</title>
        <authorList>
            <person name="Goeker M."/>
        </authorList>
    </citation>
    <scope>NUCLEOTIDE SEQUENCE [LARGE SCALE GENOMIC DNA]</scope>
    <source>
        <strain evidence="2 3">DSM 45499</strain>
    </source>
</reference>
<evidence type="ECO:0008006" key="4">
    <source>
        <dbReference type="Google" id="ProtNLM"/>
    </source>
</evidence>
<feature type="compositionally biased region" description="Basic and acidic residues" evidence="1">
    <location>
        <begin position="302"/>
        <end position="316"/>
    </location>
</feature>
<organism evidence="2 3">
    <name type="scientific">Actinophytocola oryzae</name>
    <dbReference type="NCBI Taxonomy" id="502181"/>
    <lineage>
        <taxon>Bacteria</taxon>
        <taxon>Bacillati</taxon>
        <taxon>Actinomycetota</taxon>
        <taxon>Actinomycetes</taxon>
        <taxon>Pseudonocardiales</taxon>
        <taxon>Pseudonocardiaceae</taxon>
    </lineage>
</organism>
<proteinExistence type="predicted"/>
<feature type="region of interest" description="Disordered" evidence="1">
    <location>
        <begin position="300"/>
        <end position="333"/>
    </location>
</feature>
<dbReference type="OrthoDB" id="4870610at2"/>
<evidence type="ECO:0000313" key="2">
    <source>
        <dbReference type="EMBL" id="TDV54160.1"/>
    </source>
</evidence>
<dbReference type="EMBL" id="SOCP01000004">
    <property type="protein sequence ID" value="TDV54160.1"/>
    <property type="molecule type" value="Genomic_DNA"/>
</dbReference>
<evidence type="ECO:0000313" key="3">
    <source>
        <dbReference type="Proteomes" id="UP000294927"/>
    </source>
</evidence>
<keyword evidence="3" id="KW-1185">Reference proteome</keyword>